<dbReference type="AlphaFoldDB" id="A0AAN7UKX5"/>
<comment type="subunit">
    <text evidence="1">Component of the TIM23 complex.</text>
</comment>
<comment type="subcellular location">
    <subcellularLocation>
        <location evidence="1">Mitochondrion inner membrane</location>
        <topology evidence="1">Single-pass membrane protein</topology>
    </subcellularLocation>
</comment>
<keyword evidence="1" id="KW-0653">Protein transport</keyword>
<dbReference type="GO" id="GO:0015031">
    <property type="term" value="P:protein transport"/>
    <property type="evidence" value="ECO:0007669"/>
    <property type="project" value="UniProtKB-KW"/>
</dbReference>
<comment type="function">
    <text evidence="1">Essential component of the TIM23 complex, a complex that mediates the translocation of transit peptide-containing proteins across the mitochondrial inner membrane.</text>
</comment>
<organism evidence="3 4">
    <name type="scientific">Xylaria bambusicola</name>
    <dbReference type="NCBI Taxonomy" id="326684"/>
    <lineage>
        <taxon>Eukaryota</taxon>
        <taxon>Fungi</taxon>
        <taxon>Dikarya</taxon>
        <taxon>Ascomycota</taxon>
        <taxon>Pezizomycotina</taxon>
        <taxon>Sordariomycetes</taxon>
        <taxon>Xylariomycetidae</taxon>
        <taxon>Xylariales</taxon>
        <taxon>Xylariaceae</taxon>
        <taxon>Xylaria</taxon>
    </lineage>
</organism>
<evidence type="ECO:0000256" key="1">
    <source>
        <dbReference type="RuleBase" id="RU365079"/>
    </source>
</evidence>
<keyword evidence="1" id="KW-0813">Transport</keyword>
<proteinExistence type="inferred from homology"/>
<keyword evidence="1" id="KW-0809">Transit peptide</keyword>
<dbReference type="SMART" id="SM00577">
    <property type="entry name" value="CPDc"/>
    <property type="match status" value="1"/>
</dbReference>
<dbReference type="InterPro" id="IPR004274">
    <property type="entry name" value="FCP1_dom"/>
</dbReference>
<feature type="domain" description="FCP1 homology" evidence="2">
    <location>
        <begin position="58"/>
        <end position="225"/>
    </location>
</feature>
<dbReference type="PANTHER" id="PTHR12210">
    <property type="entry name" value="DULLARD PROTEIN PHOSPHATASE"/>
    <property type="match status" value="1"/>
</dbReference>
<protein>
    <recommendedName>
        <fullName evidence="1">Mitochondrial import inner membrane translocase subunit TIM50</fullName>
    </recommendedName>
</protein>
<dbReference type="Gene3D" id="3.40.50.1000">
    <property type="entry name" value="HAD superfamily/HAD-like"/>
    <property type="match status" value="1"/>
</dbReference>
<dbReference type="Proteomes" id="UP001305414">
    <property type="component" value="Unassembled WGS sequence"/>
</dbReference>
<keyword evidence="1" id="KW-0496">Mitochondrion</keyword>
<reference evidence="3 4" key="1">
    <citation type="submission" date="2023-10" db="EMBL/GenBank/DDBJ databases">
        <title>Draft genome sequence of Xylaria bambusicola isolate GMP-LS, the root and basal stem rot pathogen of sugarcane in Indonesia.</title>
        <authorList>
            <person name="Selvaraj P."/>
            <person name="Muralishankar V."/>
            <person name="Muruganantham S."/>
            <person name="Sp S."/>
            <person name="Haryani S."/>
            <person name="Lau K.J.X."/>
            <person name="Naqvi N.I."/>
        </authorList>
    </citation>
    <scope>NUCLEOTIDE SEQUENCE [LARGE SCALE GENOMIC DNA]</scope>
    <source>
        <strain evidence="3">GMP-LS</strain>
    </source>
</reference>
<gene>
    <name evidence="3" type="ORF">RRF57_002891</name>
</gene>
<dbReference type="PROSITE" id="PS50969">
    <property type="entry name" value="FCP1"/>
    <property type="match status" value="1"/>
</dbReference>
<dbReference type="EMBL" id="JAWHQM010000005">
    <property type="protein sequence ID" value="KAK5627176.1"/>
    <property type="molecule type" value="Genomic_DNA"/>
</dbReference>
<accession>A0AAN7UKX5</accession>
<keyword evidence="4" id="KW-1185">Reference proteome</keyword>
<sequence length="248" mass="28255">MQPQSKFGASYTLRGGLSANCQSYSRLKITPPSLESGGVPDPTPEYLALASHPPFLLPHPRNLLVVIDLNGTLLHRPYRKRPAHFVERPFAREFLSYCINTFTVVIWSSARSDNVTNMCARIIKPEDRAKLVAVWDRGSFNLSKADYKQRVQCYKRLTALWNDPVVGTSHPDGEKWSQLNTVLIDDSMEKARSEPFNLIQIPEFTGDVNEPGFMLPQVHDYLNECSQQTNVSAYIRSQPFRIKPWFTL</sequence>
<dbReference type="SUPFAM" id="SSF56784">
    <property type="entry name" value="HAD-like"/>
    <property type="match status" value="1"/>
</dbReference>
<evidence type="ECO:0000313" key="4">
    <source>
        <dbReference type="Proteomes" id="UP001305414"/>
    </source>
</evidence>
<name>A0AAN7UKX5_9PEZI</name>
<evidence type="ECO:0000259" key="2">
    <source>
        <dbReference type="PROSITE" id="PS50969"/>
    </source>
</evidence>
<comment type="similarity">
    <text evidence="1">Belongs to the TIM50 family.</text>
</comment>
<dbReference type="Pfam" id="PF03031">
    <property type="entry name" value="NIF"/>
    <property type="match status" value="1"/>
</dbReference>
<keyword evidence="1" id="KW-0811">Translocation</keyword>
<comment type="caution">
    <text evidence="3">The sequence shown here is derived from an EMBL/GenBank/DDBJ whole genome shotgun (WGS) entry which is preliminary data.</text>
</comment>
<evidence type="ECO:0000313" key="3">
    <source>
        <dbReference type="EMBL" id="KAK5627176.1"/>
    </source>
</evidence>
<dbReference type="InterPro" id="IPR023214">
    <property type="entry name" value="HAD_sf"/>
</dbReference>
<dbReference type="InterPro" id="IPR050365">
    <property type="entry name" value="TIM50"/>
</dbReference>
<dbReference type="InterPro" id="IPR036412">
    <property type="entry name" value="HAD-like_sf"/>
</dbReference>
<dbReference type="GO" id="GO:0005744">
    <property type="term" value="C:TIM23 mitochondrial import inner membrane translocase complex"/>
    <property type="evidence" value="ECO:0007669"/>
    <property type="project" value="UniProtKB-UniRule"/>
</dbReference>